<dbReference type="GO" id="GO:0008168">
    <property type="term" value="F:methyltransferase activity"/>
    <property type="evidence" value="ECO:0007669"/>
    <property type="project" value="UniProtKB-KW"/>
</dbReference>
<dbReference type="AlphaFoldDB" id="A0AAP0JP42"/>
<evidence type="ECO:0000256" key="2">
    <source>
        <dbReference type="ARBA" id="ARBA00022603"/>
    </source>
</evidence>
<dbReference type="InterPro" id="IPR029063">
    <property type="entry name" value="SAM-dependent_MTases_sf"/>
</dbReference>
<dbReference type="Gene3D" id="3.40.50.150">
    <property type="entry name" value="Vaccinia Virus protein VP39"/>
    <property type="match status" value="1"/>
</dbReference>
<dbReference type="PANTHER" id="PTHR43832:SF1">
    <property type="entry name" value="S-ADENOSYL-L-METHIONINE-DEPENDENT METHYLTRANSFERASES SUPERFAMILY PROTEIN"/>
    <property type="match status" value="1"/>
</dbReference>
<dbReference type="Proteomes" id="UP001417504">
    <property type="component" value="Unassembled WGS sequence"/>
</dbReference>
<reference evidence="5 6" key="1">
    <citation type="submission" date="2024-01" db="EMBL/GenBank/DDBJ databases">
        <title>Genome assemblies of Stephania.</title>
        <authorList>
            <person name="Yang L."/>
        </authorList>
    </citation>
    <scope>NUCLEOTIDE SEQUENCE [LARGE SCALE GENOMIC DNA]</scope>
    <source>
        <strain evidence="5">QJT</strain>
        <tissue evidence="5">Leaf</tissue>
    </source>
</reference>
<name>A0AAP0JP42_9MAGN</name>
<evidence type="ECO:0000256" key="1">
    <source>
        <dbReference type="ARBA" id="ARBA00010815"/>
    </source>
</evidence>
<dbReference type="PANTHER" id="PTHR43832">
    <property type="match status" value="1"/>
</dbReference>
<protein>
    <submittedName>
        <fullName evidence="5">Uncharacterized protein</fullName>
    </submittedName>
</protein>
<dbReference type="CDD" id="cd02440">
    <property type="entry name" value="AdoMet_MTases"/>
    <property type="match status" value="1"/>
</dbReference>
<evidence type="ECO:0000313" key="5">
    <source>
        <dbReference type="EMBL" id="KAK9137429.1"/>
    </source>
</evidence>
<keyword evidence="2" id="KW-0489">Methyltransferase</keyword>
<keyword evidence="3" id="KW-0808">Transferase</keyword>
<evidence type="ECO:0000256" key="3">
    <source>
        <dbReference type="ARBA" id="ARBA00022679"/>
    </source>
</evidence>
<dbReference type="SUPFAM" id="SSF53335">
    <property type="entry name" value="S-adenosyl-L-methionine-dependent methyltransferases"/>
    <property type="match status" value="1"/>
</dbReference>
<keyword evidence="6" id="KW-1185">Reference proteome</keyword>
<organism evidence="5 6">
    <name type="scientific">Stephania japonica</name>
    <dbReference type="NCBI Taxonomy" id="461633"/>
    <lineage>
        <taxon>Eukaryota</taxon>
        <taxon>Viridiplantae</taxon>
        <taxon>Streptophyta</taxon>
        <taxon>Embryophyta</taxon>
        <taxon>Tracheophyta</taxon>
        <taxon>Spermatophyta</taxon>
        <taxon>Magnoliopsida</taxon>
        <taxon>Ranunculales</taxon>
        <taxon>Menispermaceae</taxon>
        <taxon>Menispermoideae</taxon>
        <taxon>Cissampelideae</taxon>
        <taxon>Stephania</taxon>
    </lineage>
</organism>
<gene>
    <name evidence="5" type="ORF">Sjap_008023</name>
</gene>
<dbReference type="EMBL" id="JBBNAE010000003">
    <property type="protein sequence ID" value="KAK9137429.1"/>
    <property type="molecule type" value="Genomic_DNA"/>
</dbReference>
<accession>A0AAP0JP42</accession>
<sequence length="325" mass="37804">MANNVGHVEEALDRNAKAQLWEKLELGLVPDEEIKLIMRRVVEKRHQWINKLSCQQQQAETLKLVQSLRQTDVATERITYNPDHYEIPLTFMKIMHGQALKMSWSYFEDESVTLDDGEITMLDLYCERAQIKDGHKVLDLGCGYGAVALHIARKYPHCHVTAITDIASQKQFIEEQCREHNLANVEIILADITTYEMNKEFDRVLVISVLEPLSDDDRLEDWIFPDMTVVIPSPHFLLYFQDDVSVINHWIVDGNHFSRSHEEWLKNIDANIDAAKAAIVSSKNSEEEAMKWFNHWRTSLFHGIEQGKYKNGEAWMISHLLFKKK</sequence>
<keyword evidence="4" id="KW-0949">S-adenosyl-L-methionine</keyword>
<comment type="caution">
    <text evidence="5">The sequence shown here is derived from an EMBL/GenBank/DDBJ whole genome shotgun (WGS) entry which is preliminary data.</text>
</comment>
<dbReference type="GO" id="GO:0032259">
    <property type="term" value="P:methylation"/>
    <property type="evidence" value="ECO:0007669"/>
    <property type="project" value="UniProtKB-KW"/>
</dbReference>
<evidence type="ECO:0000313" key="6">
    <source>
        <dbReference type="Proteomes" id="UP001417504"/>
    </source>
</evidence>
<proteinExistence type="inferred from homology"/>
<comment type="similarity">
    <text evidence="1">Belongs to the CFA/CMAS family.</text>
</comment>
<dbReference type="Pfam" id="PF02353">
    <property type="entry name" value="CMAS"/>
    <property type="match status" value="1"/>
</dbReference>
<evidence type="ECO:0000256" key="4">
    <source>
        <dbReference type="ARBA" id="ARBA00022691"/>
    </source>
</evidence>